<comment type="caution">
    <text evidence="1">The sequence shown here is derived from an EMBL/GenBank/DDBJ whole genome shotgun (WGS) entry which is preliminary data.</text>
</comment>
<evidence type="ECO:0000313" key="2">
    <source>
        <dbReference type="Proteomes" id="UP001501570"/>
    </source>
</evidence>
<keyword evidence="2" id="KW-1185">Reference proteome</keyword>
<proteinExistence type="predicted"/>
<accession>A0ABP9RH63</accession>
<organism evidence="1 2">
    <name type="scientific">Rugosimonospora acidiphila</name>
    <dbReference type="NCBI Taxonomy" id="556531"/>
    <lineage>
        <taxon>Bacteria</taxon>
        <taxon>Bacillati</taxon>
        <taxon>Actinomycetota</taxon>
        <taxon>Actinomycetes</taxon>
        <taxon>Micromonosporales</taxon>
        <taxon>Micromonosporaceae</taxon>
        <taxon>Rugosimonospora</taxon>
    </lineage>
</organism>
<protein>
    <submittedName>
        <fullName evidence="1">Uncharacterized protein</fullName>
    </submittedName>
</protein>
<evidence type="ECO:0000313" key="1">
    <source>
        <dbReference type="EMBL" id="GAA5176935.1"/>
    </source>
</evidence>
<gene>
    <name evidence="1" type="ORF">GCM10023322_00330</name>
</gene>
<reference evidence="2" key="1">
    <citation type="journal article" date="2019" name="Int. J. Syst. Evol. Microbiol.">
        <title>The Global Catalogue of Microorganisms (GCM) 10K type strain sequencing project: providing services to taxonomists for standard genome sequencing and annotation.</title>
        <authorList>
            <consortium name="The Broad Institute Genomics Platform"/>
            <consortium name="The Broad Institute Genome Sequencing Center for Infectious Disease"/>
            <person name="Wu L."/>
            <person name="Ma J."/>
        </authorList>
    </citation>
    <scope>NUCLEOTIDE SEQUENCE [LARGE SCALE GENOMIC DNA]</scope>
    <source>
        <strain evidence="2">JCM 18304</strain>
    </source>
</reference>
<name>A0ABP9RH63_9ACTN</name>
<sequence length="96" mass="10818">MGGMTNELVHPGWCARNYRCTVSRLDGRHRSAAVCFPAADGRPTTVVSLSQRPTERTPVVEVRLRIRLSSRDESRQAEQIRQLLDRLNAAVREMTG</sequence>
<dbReference type="EMBL" id="BAABJQ010000001">
    <property type="protein sequence ID" value="GAA5176935.1"/>
    <property type="molecule type" value="Genomic_DNA"/>
</dbReference>
<dbReference type="Proteomes" id="UP001501570">
    <property type="component" value="Unassembled WGS sequence"/>
</dbReference>
<dbReference type="Pfam" id="PF21848">
    <property type="entry name" value="DUF6907"/>
    <property type="match status" value="1"/>
</dbReference>
<dbReference type="InterPro" id="IPR054202">
    <property type="entry name" value="DUF6907"/>
</dbReference>